<protein>
    <submittedName>
        <fullName evidence="1">Uncharacterized protein</fullName>
    </submittedName>
</protein>
<proteinExistence type="predicted"/>
<gene>
    <name evidence="1" type="ORF">J2S44_005294</name>
</gene>
<organism evidence="1 2">
    <name type="scientific">Catenuloplanes niger</name>
    <dbReference type="NCBI Taxonomy" id="587534"/>
    <lineage>
        <taxon>Bacteria</taxon>
        <taxon>Bacillati</taxon>
        <taxon>Actinomycetota</taxon>
        <taxon>Actinomycetes</taxon>
        <taxon>Micromonosporales</taxon>
        <taxon>Micromonosporaceae</taxon>
        <taxon>Catenuloplanes</taxon>
    </lineage>
</organism>
<reference evidence="1 2" key="1">
    <citation type="submission" date="2023-07" db="EMBL/GenBank/DDBJ databases">
        <title>Sequencing the genomes of 1000 actinobacteria strains.</title>
        <authorList>
            <person name="Klenk H.-P."/>
        </authorList>
    </citation>
    <scope>NUCLEOTIDE SEQUENCE [LARGE SCALE GENOMIC DNA]</scope>
    <source>
        <strain evidence="1 2">DSM 44711</strain>
    </source>
</reference>
<dbReference type="Proteomes" id="UP001183629">
    <property type="component" value="Unassembled WGS sequence"/>
</dbReference>
<accession>A0AAE3ZTW9</accession>
<name>A0AAE3ZTW9_9ACTN</name>
<sequence>MSVSVVPPRPIDHDLLGQMLGEPALRVEHVDSPSILVDGRYHTAASHWLRRKHQRRPVMDTNVAHARRLAAWRVCCTHR</sequence>
<comment type="caution">
    <text evidence="1">The sequence shown here is derived from an EMBL/GenBank/DDBJ whole genome shotgun (WGS) entry which is preliminary data.</text>
</comment>
<evidence type="ECO:0000313" key="2">
    <source>
        <dbReference type="Proteomes" id="UP001183629"/>
    </source>
</evidence>
<dbReference type="AlphaFoldDB" id="A0AAE3ZTW9"/>
<dbReference type="EMBL" id="JAVDYC010000001">
    <property type="protein sequence ID" value="MDR7325044.1"/>
    <property type="molecule type" value="Genomic_DNA"/>
</dbReference>
<evidence type="ECO:0000313" key="1">
    <source>
        <dbReference type="EMBL" id="MDR7325044.1"/>
    </source>
</evidence>
<keyword evidence="2" id="KW-1185">Reference proteome</keyword>